<evidence type="ECO:0000259" key="8">
    <source>
        <dbReference type="PROSITE" id="PS51083"/>
    </source>
</evidence>
<evidence type="ECO:0000256" key="5">
    <source>
        <dbReference type="ARBA" id="ARBA00049654"/>
    </source>
</evidence>
<evidence type="ECO:0000313" key="10">
    <source>
        <dbReference type="Proteomes" id="UP001610444"/>
    </source>
</evidence>
<evidence type="ECO:0000256" key="3">
    <source>
        <dbReference type="ARBA" id="ARBA00022833"/>
    </source>
</evidence>
<gene>
    <name evidence="9" type="ORF">BJX68DRAFT_234193</name>
</gene>
<accession>A0ABR4KLQ6</accession>
<dbReference type="Proteomes" id="UP001610444">
    <property type="component" value="Unassembled WGS sequence"/>
</dbReference>
<dbReference type="InterPro" id="IPR007529">
    <property type="entry name" value="Znf_HIT"/>
</dbReference>
<dbReference type="Pfam" id="PF04438">
    <property type="entry name" value="zf-HIT"/>
    <property type="match status" value="1"/>
</dbReference>
<keyword evidence="2 6" id="KW-0863">Zinc-finger</keyword>
<comment type="function">
    <text evidence="4">Required for box C/D snoRNAs accumulation involved in snoRNA processing, snoRNA transport to the nucleolus and ribosome biogenesis.</text>
</comment>
<feature type="compositionally biased region" description="Acidic residues" evidence="7">
    <location>
        <begin position="354"/>
        <end position="364"/>
    </location>
</feature>
<keyword evidence="1" id="KW-0479">Metal-binding</keyword>
<feature type="region of interest" description="Disordered" evidence="7">
    <location>
        <begin position="352"/>
        <end position="373"/>
    </location>
</feature>
<dbReference type="GeneID" id="98154882"/>
<proteinExistence type="inferred from homology"/>
<feature type="domain" description="HIT-type" evidence="8">
    <location>
        <begin position="12"/>
        <end position="46"/>
    </location>
</feature>
<dbReference type="PROSITE" id="PS51083">
    <property type="entry name" value="ZF_HIT"/>
    <property type="match status" value="1"/>
</dbReference>
<dbReference type="SUPFAM" id="SSF144232">
    <property type="entry name" value="HIT/MYND zinc finger-like"/>
    <property type="match status" value="1"/>
</dbReference>
<evidence type="ECO:0000256" key="2">
    <source>
        <dbReference type="ARBA" id="ARBA00022771"/>
    </source>
</evidence>
<comment type="caution">
    <text evidence="9">The sequence shown here is derived from an EMBL/GenBank/DDBJ whole genome shotgun (WGS) entry which is preliminary data.</text>
</comment>
<evidence type="ECO:0000313" key="9">
    <source>
        <dbReference type="EMBL" id="KAL2853210.1"/>
    </source>
</evidence>
<feature type="compositionally biased region" description="Polar residues" evidence="7">
    <location>
        <begin position="240"/>
        <end position="270"/>
    </location>
</feature>
<feature type="region of interest" description="Disordered" evidence="7">
    <location>
        <begin position="104"/>
        <end position="146"/>
    </location>
</feature>
<dbReference type="PANTHER" id="PTHR13483:SF11">
    <property type="entry name" value="ZINC FINGER HIT DOMAIN-CONTAINING PROTEIN 3"/>
    <property type="match status" value="1"/>
</dbReference>
<evidence type="ECO:0000256" key="7">
    <source>
        <dbReference type="SAM" id="MobiDB-lite"/>
    </source>
</evidence>
<keyword evidence="3" id="KW-0862">Zinc</keyword>
<evidence type="ECO:0000256" key="4">
    <source>
        <dbReference type="ARBA" id="ARBA00049598"/>
    </source>
</evidence>
<name>A0ABR4KLQ6_9EURO</name>
<feature type="region of interest" description="Disordered" evidence="7">
    <location>
        <begin position="216"/>
        <end position="277"/>
    </location>
</feature>
<dbReference type="PANTHER" id="PTHR13483">
    <property type="entry name" value="BOX C_D SNORNA PROTEIN 1-RELATED"/>
    <property type="match status" value="1"/>
</dbReference>
<dbReference type="Pfam" id="PF25790">
    <property type="entry name" value="BCD1"/>
    <property type="match status" value="1"/>
</dbReference>
<organism evidence="9 10">
    <name type="scientific">Aspergillus pseudodeflectus</name>
    <dbReference type="NCBI Taxonomy" id="176178"/>
    <lineage>
        <taxon>Eukaryota</taxon>
        <taxon>Fungi</taxon>
        <taxon>Dikarya</taxon>
        <taxon>Ascomycota</taxon>
        <taxon>Pezizomycotina</taxon>
        <taxon>Eurotiomycetes</taxon>
        <taxon>Eurotiomycetidae</taxon>
        <taxon>Eurotiales</taxon>
        <taxon>Aspergillaceae</taxon>
        <taxon>Aspergillus</taxon>
        <taxon>Aspergillus subgen. Nidulantes</taxon>
    </lineage>
</organism>
<dbReference type="Gene3D" id="3.30.60.190">
    <property type="match status" value="1"/>
</dbReference>
<keyword evidence="10" id="KW-1185">Reference proteome</keyword>
<dbReference type="CDD" id="cd23023">
    <property type="entry name" value="zf-HIT_BCD1"/>
    <property type="match status" value="1"/>
</dbReference>
<evidence type="ECO:0000256" key="6">
    <source>
        <dbReference type="PROSITE-ProRule" id="PRU00453"/>
    </source>
</evidence>
<evidence type="ECO:0000256" key="1">
    <source>
        <dbReference type="ARBA" id="ARBA00022723"/>
    </source>
</evidence>
<comment type="similarity">
    <text evidence="5">Belongs to the BCD1 family.</text>
</comment>
<reference evidence="9 10" key="1">
    <citation type="submission" date="2024-07" db="EMBL/GenBank/DDBJ databases">
        <title>Section-level genome sequencing and comparative genomics of Aspergillus sections Usti and Cavernicolus.</title>
        <authorList>
            <consortium name="Lawrence Berkeley National Laboratory"/>
            <person name="Nybo J.L."/>
            <person name="Vesth T.C."/>
            <person name="Theobald S."/>
            <person name="Frisvad J.C."/>
            <person name="Larsen T.O."/>
            <person name="Kjaerboelling I."/>
            <person name="Rothschild-Mancinelli K."/>
            <person name="Lyhne E.K."/>
            <person name="Kogle M.E."/>
            <person name="Barry K."/>
            <person name="Clum A."/>
            <person name="Na H."/>
            <person name="Ledsgaard L."/>
            <person name="Lin J."/>
            <person name="Lipzen A."/>
            <person name="Kuo A."/>
            <person name="Riley R."/>
            <person name="Mondo S."/>
            <person name="LaButti K."/>
            <person name="Haridas S."/>
            <person name="Pangalinan J."/>
            <person name="Salamov A.A."/>
            <person name="Simmons B.A."/>
            <person name="Magnuson J.K."/>
            <person name="Chen J."/>
            <person name="Drula E."/>
            <person name="Henrissat B."/>
            <person name="Wiebenga A."/>
            <person name="Lubbers R.J."/>
            <person name="Gomes A.C."/>
            <person name="Macurrencykelacurrency M.R."/>
            <person name="Stajich J."/>
            <person name="Grigoriev I.V."/>
            <person name="Mortensen U.H."/>
            <person name="De vries R.P."/>
            <person name="Baker S.E."/>
            <person name="Andersen M.R."/>
        </authorList>
    </citation>
    <scope>NUCLEOTIDE SEQUENCE [LARGE SCALE GENOMIC DNA]</scope>
    <source>
        <strain evidence="9 10">CBS 756.74</strain>
    </source>
</reference>
<dbReference type="EMBL" id="JBFXLR010000014">
    <property type="protein sequence ID" value="KAL2853210.1"/>
    <property type="molecule type" value="Genomic_DNA"/>
</dbReference>
<dbReference type="InterPro" id="IPR057721">
    <property type="entry name" value="BCD1_alpha/beta"/>
</dbReference>
<protein>
    <submittedName>
        <fullName evidence="9">HIT finger domain protein</fullName>
    </submittedName>
</protein>
<dbReference type="InterPro" id="IPR051639">
    <property type="entry name" value="BCD1"/>
</dbReference>
<dbReference type="RefSeq" id="XP_070900851.1">
    <property type="nucleotide sequence ID" value="XM_071039718.1"/>
</dbReference>
<sequence>MSEEETLLTNLCAICHLQTPKYRCPRCSTRTCSLPCTRRHKLWSQCSGIRDPAAYLRRSELATESAFDRDFNFITGIERRIERAEREAEDRGVDVSGKRVRDAGVVGLEHEEAEEVSRDRGGNGNRNGNKRKRGPESGLSRGEAGFVRRARESGVRVIKAPAGMSRERVNGSKWHHRQKCLLWTVEWITDEGTKRFNSVETCSVAEAYDRVFPLSKEERKVHSENQSTTQDEDSEDTTQKPESSTSEIDPQSTSEPSETQPTAHDITTNASEDKPTPHRNIYLYLHRPRTATKQQVLVPLSPRTTLADALRGRTVLEFPTIYVLRSPLDEAQSQEQNDKFMLEKEYLRTHPDTEEVDDGPEETDAQPVFGTVDIPNVDESKVLEVLRKDLLGAAPVDGSEDL</sequence>